<reference evidence="3 5" key="2">
    <citation type="journal article" date="2018" name="Plant J.">
        <title>The Physcomitrella patens chromosome-scale assembly reveals moss genome structure and evolution.</title>
        <authorList>
            <person name="Lang D."/>
            <person name="Ullrich K.K."/>
            <person name="Murat F."/>
            <person name="Fuchs J."/>
            <person name="Jenkins J."/>
            <person name="Haas F.B."/>
            <person name="Piednoel M."/>
            <person name="Gundlach H."/>
            <person name="Van Bel M."/>
            <person name="Meyberg R."/>
            <person name="Vives C."/>
            <person name="Morata J."/>
            <person name="Symeonidi A."/>
            <person name="Hiss M."/>
            <person name="Muchero W."/>
            <person name="Kamisugi Y."/>
            <person name="Saleh O."/>
            <person name="Blanc G."/>
            <person name="Decker E.L."/>
            <person name="van Gessel N."/>
            <person name="Grimwood J."/>
            <person name="Hayes R.D."/>
            <person name="Graham S.W."/>
            <person name="Gunter L.E."/>
            <person name="McDaniel S.F."/>
            <person name="Hoernstein S.N.W."/>
            <person name="Larsson A."/>
            <person name="Li F.W."/>
            <person name="Perroud P.F."/>
            <person name="Phillips J."/>
            <person name="Ranjan P."/>
            <person name="Rokshar D.S."/>
            <person name="Rothfels C.J."/>
            <person name="Schneider L."/>
            <person name="Shu S."/>
            <person name="Stevenson D.W."/>
            <person name="Thummler F."/>
            <person name="Tillich M."/>
            <person name="Villarreal Aguilar J.C."/>
            <person name="Widiez T."/>
            <person name="Wong G.K."/>
            <person name="Wymore A."/>
            <person name="Zhang Y."/>
            <person name="Zimmer A.D."/>
            <person name="Quatrano R.S."/>
            <person name="Mayer K.F.X."/>
            <person name="Goodstein D."/>
            <person name="Casacuberta J.M."/>
            <person name="Vandepoele K."/>
            <person name="Reski R."/>
            <person name="Cuming A.C."/>
            <person name="Tuskan G.A."/>
            <person name="Maumus F."/>
            <person name="Salse J."/>
            <person name="Schmutz J."/>
            <person name="Rensing S.A."/>
        </authorList>
    </citation>
    <scope>NUCLEOTIDE SEQUENCE [LARGE SCALE GENOMIC DNA]</scope>
    <source>
        <strain evidence="4 5">cv. Gransden 2004</strain>
    </source>
</reference>
<evidence type="ECO:0000256" key="1">
    <source>
        <dbReference type="SAM" id="Coils"/>
    </source>
</evidence>
<reference evidence="4" key="3">
    <citation type="submission" date="2020-12" db="UniProtKB">
        <authorList>
            <consortium name="EnsemblPlants"/>
        </authorList>
    </citation>
    <scope>IDENTIFICATION</scope>
</reference>
<feature type="coiled-coil region" evidence="1">
    <location>
        <begin position="83"/>
        <end position="110"/>
    </location>
</feature>
<evidence type="ECO:0000313" key="3">
    <source>
        <dbReference type="EMBL" id="PNR46826.1"/>
    </source>
</evidence>
<keyword evidence="1" id="KW-0175">Coiled coil</keyword>
<feature type="region of interest" description="Disordered" evidence="2">
    <location>
        <begin position="128"/>
        <end position="160"/>
    </location>
</feature>
<reference evidence="3 5" key="1">
    <citation type="journal article" date="2008" name="Science">
        <title>The Physcomitrella genome reveals evolutionary insights into the conquest of land by plants.</title>
        <authorList>
            <person name="Rensing S."/>
            <person name="Lang D."/>
            <person name="Zimmer A."/>
            <person name="Terry A."/>
            <person name="Salamov A."/>
            <person name="Shapiro H."/>
            <person name="Nishiyama T."/>
            <person name="Perroud P.-F."/>
            <person name="Lindquist E."/>
            <person name="Kamisugi Y."/>
            <person name="Tanahashi T."/>
            <person name="Sakakibara K."/>
            <person name="Fujita T."/>
            <person name="Oishi K."/>
            <person name="Shin-I T."/>
            <person name="Kuroki Y."/>
            <person name="Toyoda A."/>
            <person name="Suzuki Y."/>
            <person name="Hashimoto A."/>
            <person name="Yamaguchi K."/>
            <person name="Sugano A."/>
            <person name="Kohara Y."/>
            <person name="Fujiyama A."/>
            <person name="Anterola A."/>
            <person name="Aoki S."/>
            <person name="Ashton N."/>
            <person name="Barbazuk W.B."/>
            <person name="Barker E."/>
            <person name="Bennetzen J."/>
            <person name="Bezanilla M."/>
            <person name="Blankenship R."/>
            <person name="Cho S.H."/>
            <person name="Dutcher S."/>
            <person name="Estelle M."/>
            <person name="Fawcett J.A."/>
            <person name="Gundlach H."/>
            <person name="Hanada K."/>
            <person name="Heyl A."/>
            <person name="Hicks K.A."/>
            <person name="Hugh J."/>
            <person name="Lohr M."/>
            <person name="Mayer K."/>
            <person name="Melkozernov A."/>
            <person name="Murata T."/>
            <person name="Nelson D."/>
            <person name="Pils B."/>
            <person name="Prigge M."/>
            <person name="Reiss B."/>
            <person name="Renner T."/>
            <person name="Rombauts S."/>
            <person name="Rushton P."/>
            <person name="Sanderfoot A."/>
            <person name="Schween G."/>
            <person name="Shiu S.-H."/>
            <person name="Stueber K."/>
            <person name="Theodoulou F.L."/>
            <person name="Tu H."/>
            <person name="Van de Peer Y."/>
            <person name="Verrier P.J."/>
            <person name="Waters E."/>
            <person name="Wood A."/>
            <person name="Yang L."/>
            <person name="Cove D."/>
            <person name="Cuming A."/>
            <person name="Hasebe M."/>
            <person name="Lucas S."/>
            <person name="Mishler D.B."/>
            <person name="Reski R."/>
            <person name="Grigoriev I."/>
            <person name="Quatrano R.S."/>
            <person name="Boore J.L."/>
        </authorList>
    </citation>
    <scope>NUCLEOTIDE SEQUENCE [LARGE SCALE GENOMIC DNA]</scope>
    <source>
        <strain evidence="4 5">cv. Gransden 2004</strain>
    </source>
</reference>
<dbReference type="EMBL" id="ABEU02000010">
    <property type="protein sequence ID" value="PNR46826.1"/>
    <property type="molecule type" value="Genomic_DNA"/>
</dbReference>
<dbReference type="Gramene" id="Pp3c10_15958V3.1">
    <property type="protein sequence ID" value="Pp3c10_15958V3.1"/>
    <property type="gene ID" value="Pp3c10_15958"/>
</dbReference>
<proteinExistence type="predicted"/>
<accession>A0A2K1JZ75</accession>
<evidence type="ECO:0000313" key="5">
    <source>
        <dbReference type="Proteomes" id="UP000006727"/>
    </source>
</evidence>
<feature type="compositionally biased region" description="Polar residues" evidence="2">
    <location>
        <begin position="136"/>
        <end position="160"/>
    </location>
</feature>
<organism evidence="3">
    <name type="scientific">Physcomitrium patens</name>
    <name type="common">Spreading-leaved earth moss</name>
    <name type="synonym">Physcomitrella patens</name>
    <dbReference type="NCBI Taxonomy" id="3218"/>
    <lineage>
        <taxon>Eukaryota</taxon>
        <taxon>Viridiplantae</taxon>
        <taxon>Streptophyta</taxon>
        <taxon>Embryophyta</taxon>
        <taxon>Bryophyta</taxon>
        <taxon>Bryophytina</taxon>
        <taxon>Bryopsida</taxon>
        <taxon>Funariidae</taxon>
        <taxon>Funariales</taxon>
        <taxon>Funariaceae</taxon>
        <taxon>Physcomitrium</taxon>
    </lineage>
</organism>
<dbReference type="Proteomes" id="UP000006727">
    <property type="component" value="Chromosome 10"/>
</dbReference>
<dbReference type="InParanoid" id="A0A2K1JZ75"/>
<gene>
    <name evidence="3" type="ORF">PHYPA_013946</name>
</gene>
<dbReference type="EnsemblPlants" id="Pp3c10_15958V3.1">
    <property type="protein sequence ID" value="Pp3c10_15958V3.1"/>
    <property type="gene ID" value="Pp3c10_15958"/>
</dbReference>
<dbReference type="AlphaFoldDB" id="A0A2K1JZ75"/>
<evidence type="ECO:0000313" key="4">
    <source>
        <dbReference type="EnsemblPlants" id="Pp3c10_15958V3.1"/>
    </source>
</evidence>
<protein>
    <submittedName>
        <fullName evidence="3 4">Uncharacterized protein</fullName>
    </submittedName>
</protein>
<dbReference type="PaxDb" id="3218-PP1S145_96V6.1"/>
<keyword evidence="5" id="KW-1185">Reference proteome</keyword>
<evidence type="ECO:0000256" key="2">
    <source>
        <dbReference type="SAM" id="MobiDB-lite"/>
    </source>
</evidence>
<name>A0A2K1JZ75_PHYPA</name>
<sequence length="208" mass="24413">MLRSLKAKLHAAGVEKQRMLLSISKTTQDFRNFQIDFHELSQKNESVRVLKKELLKVFRKHVKGKLGVRNFERSPEDGAFFQRELLERKVKSLEHDIEKERKNNNRLRLRLVKDNQYLVEYTEELREEVRSRERTPMTSAASSRFSSRPTTSDGKDQLSSMRKQVAELQLQLSARCAQVELLQEQLDSSLDGELRQCVDVRKLPSTRR</sequence>